<accession>A0A1M5HJZ3</accession>
<dbReference type="Proteomes" id="UP000189796">
    <property type="component" value="Chromosome I"/>
</dbReference>
<name>A0A1M5HJZ3_9BRAD</name>
<evidence type="ECO:0000313" key="1">
    <source>
        <dbReference type="EMBL" id="SHG16274.1"/>
    </source>
</evidence>
<evidence type="ECO:0000313" key="2">
    <source>
        <dbReference type="Proteomes" id="UP000189796"/>
    </source>
</evidence>
<protein>
    <submittedName>
        <fullName evidence="1">Uncharacterized protein</fullName>
    </submittedName>
</protein>
<gene>
    <name evidence="1" type="ORF">SAMN05443248_0509</name>
</gene>
<dbReference type="AlphaFoldDB" id="A0A1M5HJZ3"/>
<reference evidence="1 2" key="1">
    <citation type="submission" date="2016-11" db="EMBL/GenBank/DDBJ databases">
        <authorList>
            <person name="Jaros S."/>
            <person name="Januszkiewicz K."/>
            <person name="Wedrychowicz H."/>
        </authorList>
    </citation>
    <scope>NUCLEOTIDE SEQUENCE [LARGE SCALE GENOMIC DNA]</scope>
    <source>
        <strain evidence="1 2">GAS138</strain>
    </source>
</reference>
<dbReference type="EMBL" id="LT670817">
    <property type="protein sequence ID" value="SHG16274.1"/>
    <property type="molecule type" value="Genomic_DNA"/>
</dbReference>
<proteinExistence type="predicted"/>
<sequence>MVGYPVVDGATQSGIVGHPIAWVRAPRRMNVAKATK</sequence>
<organism evidence="1 2">
    <name type="scientific">Bradyrhizobium erythrophlei</name>
    <dbReference type="NCBI Taxonomy" id="1437360"/>
    <lineage>
        <taxon>Bacteria</taxon>
        <taxon>Pseudomonadati</taxon>
        <taxon>Pseudomonadota</taxon>
        <taxon>Alphaproteobacteria</taxon>
        <taxon>Hyphomicrobiales</taxon>
        <taxon>Nitrobacteraceae</taxon>
        <taxon>Bradyrhizobium</taxon>
    </lineage>
</organism>